<evidence type="ECO:0000256" key="3">
    <source>
        <dbReference type="ARBA" id="ARBA00004174"/>
    </source>
</evidence>
<proteinExistence type="inferred from homology"/>
<dbReference type="CDD" id="cd20628">
    <property type="entry name" value="CYP4"/>
    <property type="match status" value="1"/>
</dbReference>
<evidence type="ECO:0000256" key="13">
    <source>
        <dbReference type="ARBA" id="ARBA00023136"/>
    </source>
</evidence>
<dbReference type="PRINTS" id="PR00463">
    <property type="entry name" value="EP450I"/>
</dbReference>
<evidence type="ECO:0000313" key="17">
    <source>
        <dbReference type="Proteomes" id="UP000515204"/>
    </source>
</evidence>
<dbReference type="GO" id="GO:0004497">
    <property type="term" value="F:monooxygenase activity"/>
    <property type="evidence" value="ECO:0007669"/>
    <property type="project" value="UniProtKB-KW"/>
</dbReference>
<reference evidence="18 19" key="1">
    <citation type="submission" date="2025-04" db="UniProtKB">
        <authorList>
            <consortium name="RefSeq"/>
        </authorList>
    </citation>
    <scope>IDENTIFICATION</scope>
</reference>
<dbReference type="InterPro" id="IPR050196">
    <property type="entry name" value="Cytochrome_P450_Monoox"/>
</dbReference>
<dbReference type="OrthoDB" id="1470350at2759"/>
<evidence type="ECO:0000256" key="1">
    <source>
        <dbReference type="ARBA" id="ARBA00001971"/>
    </source>
</evidence>
<comment type="similarity">
    <text evidence="5 15">Belongs to the cytochrome P450 family.</text>
</comment>
<evidence type="ECO:0000256" key="7">
    <source>
        <dbReference type="ARBA" id="ARBA00022723"/>
    </source>
</evidence>
<keyword evidence="7 14" id="KW-0479">Metal-binding</keyword>
<evidence type="ECO:0000256" key="11">
    <source>
        <dbReference type="ARBA" id="ARBA00023004"/>
    </source>
</evidence>
<dbReference type="InterPro" id="IPR001128">
    <property type="entry name" value="Cyt_P450"/>
</dbReference>
<keyword evidence="9" id="KW-0492">Microsome</keyword>
<dbReference type="PANTHER" id="PTHR24291">
    <property type="entry name" value="CYTOCHROME P450 FAMILY 4"/>
    <property type="match status" value="1"/>
</dbReference>
<dbReference type="PRINTS" id="PR00385">
    <property type="entry name" value="P450"/>
</dbReference>
<keyword evidence="10 15" id="KW-0560">Oxidoreductase</keyword>
<dbReference type="KEGG" id="dqu:106750826"/>
<evidence type="ECO:0000313" key="18">
    <source>
        <dbReference type="RefSeq" id="XP_014486912.1"/>
    </source>
</evidence>
<keyword evidence="6 14" id="KW-0349">Heme</keyword>
<feature type="binding site" description="axial binding residue" evidence="14">
    <location>
        <position position="453"/>
    </location>
    <ligand>
        <name>heme</name>
        <dbReference type="ChEBI" id="CHEBI:30413"/>
    </ligand>
    <ligandPart>
        <name>Fe</name>
        <dbReference type="ChEBI" id="CHEBI:18248"/>
    </ligandPart>
</feature>
<dbReference type="InterPro" id="IPR036396">
    <property type="entry name" value="Cyt_P450_sf"/>
</dbReference>
<dbReference type="RefSeq" id="XP_014486914.1">
    <property type="nucleotide sequence ID" value="XM_014631428.1"/>
</dbReference>
<protein>
    <submittedName>
        <fullName evidence="18 19">Cytochrome P450 4C1-like</fullName>
    </submittedName>
</protein>
<evidence type="ECO:0000256" key="9">
    <source>
        <dbReference type="ARBA" id="ARBA00022848"/>
    </source>
</evidence>
<dbReference type="InterPro" id="IPR017972">
    <property type="entry name" value="Cyt_P450_CS"/>
</dbReference>
<evidence type="ECO:0000256" key="14">
    <source>
        <dbReference type="PIRSR" id="PIRSR602401-1"/>
    </source>
</evidence>
<evidence type="ECO:0000256" key="12">
    <source>
        <dbReference type="ARBA" id="ARBA00023033"/>
    </source>
</evidence>
<name>A0A6P3YA71_DINQU</name>
<dbReference type="RefSeq" id="XP_014486913.1">
    <property type="nucleotide sequence ID" value="XM_014631427.1"/>
</dbReference>
<keyword evidence="8" id="KW-0256">Endoplasmic reticulum</keyword>
<evidence type="ECO:0000256" key="15">
    <source>
        <dbReference type="RuleBase" id="RU000461"/>
    </source>
</evidence>
<dbReference type="PANTHER" id="PTHR24291:SF189">
    <property type="entry name" value="CYTOCHROME P450 4C3-RELATED"/>
    <property type="match status" value="1"/>
</dbReference>
<keyword evidence="11 14" id="KW-0408">Iron</keyword>
<dbReference type="InterPro" id="IPR002401">
    <property type="entry name" value="Cyt_P450_E_grp-I"/>
</dbReference>
<dbReference type="GO" id="GO:0016705">
    <property type="term" value="F:oxidoreductase activity, acting on paired donors, with incorporation or reduction of molecular oxygen"/>
    <property type="evidence" value="ECO:0007669"/>
    <property type="project" value="InterPro"/>
</dbReference>
<dbReference type="GO" id="GO:0005789">
    <property type="term" value="C:endoplasmic reticulum membrane"/>
    <property type="evidence" value="ECO:0007669"/>
    <property type="project" value="UniProtKB-SubCell"/>
</dbReference>
<dbReference type="PROSITE" id="PS00086">
    <property type="entry name" value="CYTOCHROME_P450"/>
    <property type="match status" value="1"/>
</dbReference>
<comment type="subcellular location">
    <subcellularLocation>
        <location evidence="4">Endoplasmic reticulum membrane</location>
        <topology evidence="4">Peripheral membrane protein</topology>
    </subcellularLocation>
    <subcellularLocation>
        <location evidence="3">Microsome membrane</location>
        <topology evidence="3">Peripheral membrane protein</topology>
    </subcellularLocation>
</comment>
<evidence type="ECO:0000313" key="20">
    <source>
        <dbReference type="RefSeq" id="XP_014486914.1"/>
    </source>
</evidence>
<gene>
    <name evidence="18 19 20" type="primary">LOC106750826</name>
</gene>
<feature type="signal peptide" evidence="16">
    <location>
        <begin position="1"/>
        <end position="21"/>
    </location>
</feature>
<dbReference type="Proteomes" id="UP000515204">
    <property type="component" value="Unplaced"/>
</dbReference>
<dbReference type="AlphaFoldDB" id="A0A6P3YA71"/>
<comment type="cofactor">
    <cofactor evidence="1 14">
        <name>heme</name>
        <dbReference type="ChEBI" id="CHEBI:30413"/>
    </cofactor>
</comment>
<evidence type="ECO:0000256" key="5">
    <source>
        <dbReference type="ARBA" id="ARBA00010617"/>
    </source>
</evidence>
<evidence type="ECO:0000256" key="8">
    <source>
        <dbReference type="ARBA" id="ARBA00022824"/>
    </source>
</evidence>
<evidence type="ECO:0000256" key="10">
    <source>
        <dbReference type="ARBA" id="ARBA00023002"/>
    </source>
</evidence>
<keyword evidence="16" id="KW-0732">Signal</keyword>
<dbReference type="Pfam" id="PF00067">
    <property type="entry name" value="p450"/>
    <property type="match status" value="1"/>
</dbReference>
<evidence type="ECO:0000256" key="2">
    <source>
        <dbReference type="ARBA" id="ARBA00003690"/>
    </source>
</evidence>
<evidence type="ECO:0000256" key="4">
    <source>
        <dbReference type="ARBA" id="ARBA00004406"/>
    </source>
</evidence>
<organism evidence="17 18">
    <name type="scientific">Dinoponera quadriceps</name>
    <name type="common">South American ant</name>
    <dbReference type="NCBI Taxonomy" id="609295"/>
    <lineage>
        <taxon>Eukaryota</taxon>
        <taxon>Metazoa</taxon>
        <taxon>Ecdysozoa</taxon>
        <taxon>Arthropoda</taxon>
        <taxon>Hexapoda</taxon>
        <taxon>Insecta</taxon>
        <taxon>Pterygota</taxon>
        <taxon>Neoptera</taxon>
        <taxon>Endopterygota</taxon>
        <taxon>Hymenoptera</taxon>
        <taxon>Apocrita</taxon>
        <taxon>Aculeata</taxon>
        <taxon>Formicoidea</taxon>
        <taxon>Formicidae</taxon>
        <taxon>Ponerinae</taxon>
        <taxon>Ponerini</taxon>
        <taxon>Dinoponera</taxon>
    </lineage>
</organism>
<dbReference type="GO" id="GO:0020037">
    <property type="term" value="F:heme binding"/>
    <property type="evidence" value="ECO:0007669"/>
    <property type="project" value="InterPro"/>
</dbReference>
<evidence type="ECO:0000313" key="19">
    <source>
        <dbReference type="RefSeq" id="XP_014486913.1"/>
    </source>
</evidence>
<accession>A0A6P3YA71</accession>
<evidence type="ECO:0000256" key="16">
    <source>
        <dbReference type="SAM" id="SignalP"/>
    </source>
</evidence>
<dbReference type="SUPFAM" id="SSF48264">
    <property type="entry name" value="Cytochrome P450"/>
    <property type="match status" value="1"/>
</dbReference>
<comment type="function">
    <text evidence="2">May be involved in the metabolism of insect hormones and in the breakdown of synthetic insecticides.</text>
</comment>
<feature type="chain" id="PRO_5044646839" evidence="16">
    <location>
        <begin position="22"/>
        <end position="509"/>
    </location>
</feature>
<sequence>MIVASILTCFFLALLHHYIVRFGKKGRLIDHIPGPTTLPIIGNIHIFWSQSAEELWCLMRNYLNKYPICRYWIFTIPNVSITDPDDVEKILNNTKHNVKGYNYRLLHPWLGDGLLTSKGTKWQKRRKILTPAFHFSILKQFVEVLIKEGNNAAKSFNHIEETVIDDVLFFTGHHTLNAICETSMGISLEDFGPFQQKYRQTVHNIGKILIYRMFKPWLLSDIIFNITPTSILNRKYLNTLHSFTTKIIAERKRYHKQTEGRYLKHFENDVGTEDEEVIGIKKRRMAMLDILIAESRNSGLTDLDIREEVDTFVFEGHDTVAIAACFSLLLLAEHKDIQDRVRKEVNEVMEKNNGKLNMDALQNLSYLERCLKESLRIYPSVHYISRVCTEDVKLHSYLVPKGTTVHLFIYDLHHNANIWPNPEVFNPDRFLPENIRNRHPYSYLPFSAGPRNCIGQRFAMLELKALVAPLVYNFYLEPVDFLKDIPLTLDFVLRIARPIRMKIIPIKRT</sequence>
<keyword evidence="13" id="KW-0472">Membrane</keyword>
<evidence type="ECO:0000256" key="6">
    <source>
        <dbReference type="ARBA" id="ARBA00022617"/>
    </source>
</evidence>
<keyword evidence="12 15" id="KW-0503">Monooxygenase</keyword>
<dbReference type="Gene3D" id="1.10.630.10">
    <property type="entry name" value="Cytochrome P450"/>
    <property type="match status" value="1"/>
</dbReference>
<keyword evidence="17" id="KW-1185">Reference proteome</keyword>
<dbReference type="RefSeq" id="XP_014486912.1">
    <property type="nucleotide sequence ID" value="XM_014631426.1"/>
</dbReference>
<dbReference type="GeneID" id="106750826"/>
<dbReference type="GO" id="GO:0005506">
    <property type="term" value="F:iron ion binding"/>
    <property type="evidence" value="ECO:0007669"/>
    <property type="project" value="InterPro"/>
</dbReference>